<gene>
    <name evidence="2" type="ORF">J5227_18450</name>
</gene>
<proteinExistence type="predicted"/>
<comment type="caution">
    <text evidence="2">The sequence shown here is derived from an EMBL/GenBank/DDBJ whole genome shotgun (WGS) entry which is preliminary data.</text>
</comment>
<dbReference type="Proteomes" id="UP000665181">
    <property type="component" value="Unassembled WGS sequence"/>
</dbReference>
<name>A0A8I2B6V7_BACIU</name>
<protein>
    <submittedName>
        <fullName evidence="2">Uncharacterized protein</fullName>
    </submittedName>
</protein>
<dbReference type="EMBL" id="JAGFPW010000022">
    <property type="protein sequence ID" value="MBO3796242.1"/>
    <property type="molecule type" value="Genomic_DNA"/>
</dbReference>
<sequence length="77" mass="8527">MLFTLIITGCDSDSEKLAEQKEKEKSEETLDKAFPNGTDTPTIVEEPSVETKNDDLESESSEESDNVMLEPVGNMDD</sequence>
<evidence type="ECO:0000313" key="3">
    <source>
        <dbReference type="Proteomes" id="UP000665181"/>
    </source>
</evidence>
<accession>A0A8I2B6V7</accession>
<evidence type="ECO:0000256" key="1">
    <source>
        <dbReference type="SAM" id="MobiDB-lite"/>
    </source>
</evidence>
<dbReference type="AlphaFoldDB" id="A0A8I2B6V7"/>
<organism evidence="2 3">
    <name type="scientific">Bacillus subtilis</name>
    <dbReference type="NCBI Taxonomy" id="1423"/>
    <lineage>
        <taxon>Bacteria</taxon>
        <taxon>Bacillati</taxon>
        <taxon>Bacillota</taxon>
        <taxon>Bacilli</taxon>
        <taxon>Bacillales</taxon>
        <taxon>Bacillaceae</taxon>
        <taxon>Bacillus</taxon>
    </lineage>
</organism>
<evidence type="ECO:0000313" key="2">
    <source>
        <dbReference type="EMBL" id="MBO3796242.1"/>
    </source>
</evidence>
<reference evidence="2" key="1">
    <citation type="submission" date="2021-03" db="EMBL/GenBank/DDBJ databases">
        <title>Isolation of Bacillus subtilis from fermented food sample.</title>
        <authorList>
            <person name="Lakshmanan V."/>
            <person name="Athira K."/>
            <person name="Rajagopal K."/>
        </authorList>
    </citation>
    <scope>NUCLEOTIDE SEQUENCE</scope>
    <source>
        <strain evidence="2">S1</strain>
    </source>
</reference>
<feature type="compositionally biased region" description="Acidic residues" evidence="1">
    <location>
        <begin position="56"/>
        <end position="65"/>
    </location>
</feature>
<dbReference type="RefSeq" id="WP_208556667.1">
    <property type="nucleotide sequence ID" value="NZ_JAGFPW010000022.1"/>
</dbReference>
<feature type="region of interest" description="Disordered" evidence="1">
    <location>
        <begin position="14"/>
        <end position="77"/>
    </location>
</feature>
<feature type="compositionally biased region" description="Basic and acidic residues" evidence="1">
    <location>
        <begin position="14"/>
        <end position="31"/>
    </location>
</feature>